<dbReference type="Pfam" id="PF05684">
    <property type="entry name" value="DUF819"/>
    <property type="match status" value="1"/>
</dbReference>
<feature type="transmembrane region" description="Helical" evidence="1">
    <location>
        <begin position="39"/>
        <end position="56"/>
    </location>
</feature>
<keyword evidence="1" id="KW-0472">Membrane</keyword>
<evidence type="ECO:0000313" key="2">
    <source>
        <dbReference type="EMBL" id="QEG33928.1"/>
    </source>
</evidence>
<feature type="transmembrane region" description="Helical" evidence="1">
    <location>
        <begin position="365"/>
        <end position="392"/>
    </location>
</feature>
<feature type="transmembrane region" description="Helical" evidence="1">
    <location>
        <begin position="164"/>
        <end position="182"/>
    </location>
</feature>
<dbReference type="PANTHER" id="PTHR34289:SF8">
    <property type="entry name" value="DUF819 DOMAIN-CONTAINING PROTEIN"/>
    <property type="match status" value="1"/>
</dbReference>
<proteinExistence type="predicted"/>
<feature type="transmembrane region" description="Helical" evidence="1">
    <location>
        <begin position="62"/>
        <end position="80"/>
    </location>
</feature>
<keyword evidence="3" id="KW-1185">Reference proteome</keyword>
<protein>
    <recommendedName>
        <fullName evidence="4">DUF819 domain-containing protein</fullName>
    </recommendedName>
</protein>
<keyword evidence="1" id="KW-0812">Transmembrane</keyword>
<dbReference type="AlphaFoldDB" id="A0A5B9Q4H9"/>
<feature type="transmembrane region" description="Helical" evidence="1">
    <location>
        <begin position="310"/>
        <end position="332"/>
    </location>
</feature>
<feature type="transmembrane region" description="Helical" evidence="1">
    <location>
        <begin position="92"/>
        <end position="116"/>
    </location>
</feature>
<gene>
    <name evidence="2" type="ORF">Pr1d_11990</name>
</gene>
<sequence length="395" mass="42422">MNSLISPDNTWALWAVIIVGTTTAIWLEQSYKWAAKLSGPVLALVLAMVLSNIGVMPTEAPSYAFVGDFLVPLAIPLLLLRANLFQIAEQTGWMFVAFHISILGTVLGAALATVLLQGNIDHIAEIAGIMTASYSGGGVNFFAVRESFGVSENLTNPLLVADNFIMAGMILVLLAIAGSSWFRRYYPAPHSSESNDQSIGTTASEHWQPKPIGLLDIAKCFAIALSVVACAHQLHRIVVSNFNPSIATSIFGNMFVLVTFFSMLVATCFHRLLEKINGADELGSFMLYVFLFAIGLPADILTVLRNVPLLFLFCLIMALTNLTVTLILGKLLKIDLEELLICVSATLGGPPTAVALAIAKGWTNLIVPALLVGIWGYVVGTFLGVLVGELMLKIV</sequence>
<accession>A0A5B9Q4H9</accession>
<reference evidence="2 3" key="1">
    <citation type="submission" date="2019-08" db="EMBL/GenBank/DDBJ databases">
        <title>Deep-cultivation of Planctomycetes and their phenomic and genomic characterization uncovers novel biology.</title>
        <authorList>
            <person name="Wiegand S."/>
            <person name="Jogler M."/>
            <person name="Boedeker C."/>
            <person name="Pinto D."/>
            <person name="Vollmers J."/>
            <person name="Rivas-Marin E."/>
            <person name="Kohn T."/>
            <person name="Peeters S.H."/>
            <person name="Heuer A."/>
            <person name="Rast P."/>
            <person name="Oberbeckmann S."/>
            <person name="Bunk B."/>
            <person name="Jeske O."/>
            <person name="Meyerdierks A."/>
            <person name="Storesund J.E."/>
            <person name="Kallscheuer N."/>
            <person name="Luecker S."/>
            <person name="Lage O.M."/>
            <person name="Pohl T."/>
            <person name="Merkel B.J."/>
            <person name="Hornburger P."/>
            <person name="Mueller R.-W."/>
            <person name="Bruemmer F."/>
            <person name="Labrenz M."/>
            <person name="Spormann A.M."/>
            <person name="Op den Camp H."/>
            <person name="Overmann J."/>
            <person name="Amann R."/>
            <person name="Jetten M.S.M."/>
            <person name="Mascher T."/>
            <person name="Medema M.H."/>
            <person name="Devos D.P."/>
            <person name="Kaster A.-K."/>
            <person name="Ovreas L."/>
            <person name="Rohde M."/>
            <person name="Galperin M.Y."/>
            <person name="Jogler C."/>
        </authorList>
    </citation>
    <scope>NUCLEOTIDE SEQUENCE [LARGE SCALE GENOMIC DNA]</scope>
    <source>
        <strain evidence="2 3">Pr1d</strain>
    </source>
</reference>
<feature type="transmembrane region" description="Helical" evidence="1">
    <location>
        <begin position="122"/>
        <end position="143"/>
    </location>
</feature>
<keyword evidence="1" id="KW-1133">Transmembrane helix</keyword>
<name>A0A5B9Q4H9_9BACT</name>
<dbReference type="KEGG" id="bgok:Pr1d_11990"/>
<evidence type="ECO:0008006" key="4">
    <source>
        <dbReference type="Google" id="ProtNLM"/>
    </source>
</evidence>
<feature type="transmembrane region" description="Helical" evidence="1">
    <location>
        <begin position="12"/>
        <end position="27"/>
    </location>
</feature>
<evidence type="ECO:0000313" key="3">
    <source>
        <dbReference type="Proteomes" id="UP000323917"/>
    </source>
</evidence>
<organism evidence="2 3">
    <name type="scientific">Bythopirellula goksoeyrii</name>
    <dbReference type="NCBI Taxonomy" id="1400387"/>
    <lineage>
        <taxon>Bacteria</taxon>
        <taxon>Pseudomonadati</taxon>
        <taxon>Planctomycetota</taxon>
        <taxon>Planctomycetia</taxon>
        <taxon>Pirellulales</taxon>
        <taxon>Lacipirellulaceae</taxon>
        <taxon>Bythopirellula</taxon>
    </lineage>
</organism>
<feature type="transmembrane region" description="Helical" evidence="1">
    <location>
        <begin position="339"/>
        <end position="359"/>
    </location>
</feature>
<dbReference type="EMBL" id="CP042913">
    <property type="protein sequence ID" value="QEG33928.1"/>
    <property type="molecule type" value="Genomic_DNA"/>
</dbReference>
<dbReference type="OrthoDB" id="653763at2"/>
<evidence type="ECO:0000256" key="1">
    <source>
        <dbReference type="SAM" id="Phobius"/>
    </source>
</evidence>
<dbReference type="PANTHER" id="PTHR34289">
    <property type="entry name" value="PROTEIN, PUTATIVE (DUF819)-RELATED"/>
    <property type="match status" value="1"/>
</dbReference>
<feature type="transmembrane region" description="Helical" evidence="1">
    <location>
        <begin position="285"/>
        <end position="304"/>
    </location>
</feature>
<dbReference type="Proteomes" id="UP000323917">
    <property type="component" value="Chromosome"/>
</dbReference>
<dbReference type="RefSeq" id="WP_148072637.1">
    <property type="nucleotide sequence ID" value="NZ_CP042913.1"/>
</dbReference>
<dbReference type="InterPro" id="IPR008537">
    <property type="entry name" value="DUF819"/>
</dbReference>
<feature type="transmembrane region" description="Helical" evidence="1">
    <location>
        <begin position="250"/>
        <end position="273"/>
    </location>
</feature>